<keyword evidence="4" id="KW-0963">Cytoplasm</keyword>
<feature type="domain" description="Integrator complex subunit 3 N-terminal" evidence="7">
    <location>
        <begin position="25"/>
        <end position="430"/>
    </location>
</feature>
<evidence type="ECO:0000256" key="6">
    <source>
        <dbReference type="SAM" id="MobiDB-lite"/>
    </source>
</evidence>
<dbReference type="InterPro" id="IPR045334">
    <property type="entry name" value="INTS3"/>
</dbReference>
<evidence type="ECO:0000256" key="1">
    <source>
        <dbReference type="ARBA" id="ARBA00004123"/>
    </source>
</evidence>
<dbReference type="Proteomes" id="UP000245119">
    <property type="component" value="Linkage Group LG13"/>
</dbReference>
<comment type="subcellular location">
    <subcellularLocation>
        <location evidence="2">Cytoplasm</location>
    </subcellularLocation>
    <subcellularLocation>
        <location evidence="1">Nucleus</location>
    </subcellularLocation>
</comment>
<dbReference type="GO" id="GO:0005634">
    <property type="term" value="C:nucleus"/>
    <property type="evidence" value="ECO:0007669"/>
    <property type="project" value="UniProtKB-SubCell"/>
</dbReference>
<dbReference type="GO" id="GO:0005737">
    <property type="term" value="C:cytoplasm"/>
    <property type="evidence" value="ECO:0007669"/>
    <property type="project" value="UniProtKB-SubCell"/>
</dbReference>
<dbReference type="InterPro" id="IPR056518">
    <property type="entry name" value="HEAT_Ints3_C"/>
</dbReference>
<organism evidence="9 10">
    <name type="scientific">Pomacea canaliculata</name>
    <name type="common">Golden apple snail</name>
    <dbReference type="NCBI Taxonomy" id="400727"/>
    <lineage>
        <taxon>Eukaryota</taxon>
        <taxon>Metazoa</taxon>
        <taxon>Spiralia</taxon>
        <taxon>Lophotrochozoa</taxon>
        <taxon>Mollusca</taxon>
        <taxon>Gastropoda</taxon>
        <taxon>Caenogastropoda</taxon>
        <taxon>Architaenioglossa</taxon>
        <taxon>Ampullarioidea</taxon>
        <taxon>Ampullariidae</taxon>
        <taxon>Pomacea</taxon>
    </lineage>
</organism>
<dbReference type="AlphaFoldDB" id="A0A2T7NFN6"/>
<dbReference type="PANTHER" id="PTHR13587">
    <property type="entry name" value="INTEGRATOR COMPLEX SUBUNIT 3"/>
    <property type="match status" value="1"/>
</dbReference>
<dbReference type="EMBL" id="PZQS01000013">
    <property type="protein sequence ID" value="PVD19942.1"/>
    <property type="molecule type" value="Genomic_DNA"/>
</dbReference>
<dbReference type="InterPro" id="IPR019333">
    <property type="entry name" value="INTS3_N"/>
</dbReference>
<evidence type="ECO:0000313" key="9">
    <source>
        <dbReference type="EMBL" id="PVD19942.1"/>
    </source>
</evidence>
<keyword evidence="5" id="KW-0539">Nucleus</keyword>
<evidence type="ECO:0000256" key="4">
    <source>
        <dbReference type="ARBA" id="ARBA00022490"/>
    </source>
</evidence>
<comment type="similarity">
    <text evidence="3">Belongs to the Integrator subunit 3 family.</text>
</comment>
<proteinExistence type="inferred from homology"/>
<feature type="region of interest" description="Disordered" evidence="6">
    <location>
        <begin position="924"/>
        <end position="974"/>
    </location>
</feature>
<evidence type="ECO:0000256" key="5">
    <source>
        <dbReference type="ARBA" id="ARBA00023242"/>
    </source>
</evidence>
<dbReference type="Pfam" id="PF24566">
    <property type="entry name" value="HEAT_Ints3_C"/>
    <property type="match status" value="1"/>
</dbReference>
<evidence type="ECO:0000259" key="7">
    <source>
        <dbReference type="Pfam" id="PF10189"/>
    </source>
</evidence>
<keyword evidence="10" id="KW-1185">Reference proteome</keyword>
<gene>
    <name evidence="9" type="ORF">C0Q70_20436</name>
</gene>
<feature type="domain" description="Ints3-like C-terminal" evidence="8">
    <location>
        <begin position="517"/>
        <end position="907"/>
    </location>
</feature>
<evidence type="ECO:0000256" key="2">
    <source>
        <dbReference type="ARBA" id="ARBA00004496"/>
    </source>
</evidence>
<evidence type="ECO:0000313" key="10">
    <source>
        <dbReference type="Proteomes" id="UP000245119"/>
    </source>
</evidence>
<comment type="caution">
    <text evidence="9">The sequence shown here is derived from an EMBL/GenBank/DDBJ whole genome shotgun (WGS) entry which is preliminary data.</text>
</comment>
<evidence type="ECO:0000256" key="3">
    <source>
        <dbReference type="ARBA" id="ARBA00006130"/>
    </source>
</evidence>
<accession>A0A2T7NFN6</accession>
<reference evidence="9 10" key="1">
    <citation type="submission" date="2018-04" db="EMBL/GenBank/DDBJ databases">
        <title>The genome of golden apple snail Pomacea canaliculata provides insight into stress tolerance and invasive adaptation.</title>
        <authorList>
            <person name="Liu C."/>
            <person name="Liu B."/>
            <person name="Ren Y."/>
            <person name="Zhang Y."/>
            <person name="Wang H."/>
            <person name="Li S."/>
            <person name="Jiang F."/>
            <person name="Yin L."/>
            <person name="Zhang G."/>
            <person name="Qian W."/>
            <person name="Fan W."/>
        </authorList>
    </citation>
    <scope>NUCLEOTIDE SEQUENCE [LARGE SCALE GENOMIC DNA]</scope>
    <source>
        <strain evidence="9">SZHN2017</strain>
        <tissue evidence="9">Muscle</tissue>
    </source>
</reference>
<dbReference type="STRING" id="400727.A0A2T7NFN6"/>
<feature type="compositionally biased region" description="Acidic residues" evidence="6">
    <location>
        <begin position="940"/>
        <end position="951"/>
    </location>
</feature>
<evidence type="ECO:0008006" key="11">
    <source>
        <dbReference type="Google" id="ProtNLM"/>
    </source>
</evidence>
<dbReference type="PANTHER" id="PTHR13587:SF7">
    <property type="entry name" value="INTEGRATOR COMPLEX SUBUNIT 3"/>
    <property type="match status" value="1"/>
</dbReference>
<dbReference type="OrthoDB" id="2021145at2759"/>
<dbReference type="Pfam" id="PF10189">
    <property type="entry name" value="Ints3_N"/>
    <property type="match status" value="1"/>
</dbReference>
<name>A0A2T7NFN6_POMCA</name>
<evidence type="ECO:0000259" key="8">
    <source>
        <dbReference type="Pfam" id="PF24566"/>
    </source>
</evidence>
<sequence length="1053" mass="120979">MNIIKGLSDREANDTLIAYSSKGNQHHDEIQMGMLYTILTDPKATPKCFRDIMLVSRDGLSCVLSKAYQLVFDKWPRISETSRAQLVWLTREMVKDSMTGVDTLCLGLLRQIIGGDISAKNIWLAESMLDIFVENRPWLDKVPQLLATVVYTYLRIIVDHGSSAFLMLRQREVELCVSLLREKWAECMQIGRDLLRLLQNVARIPEFEKLWRDIFLNPTALCPNFAGIMQLMQIRTSRRYLISRLTPDMEGKLIFLISKVKFGQQKRYQDWFQRQYLSTPESQSLRCDLIRYICAVFHPSNDLLCSDIIPRWAVIGWLLTTCTSNVAASDAKLALFYDWLVFEPERDSIMNIEPAILVMFHSMRPHPAITATLLDFMCRIMNNFCPQHATAVKQGVYTSLRTILDKRVIPSLSPLFDNPKLDKELRILLRENFPEFCSQDVKEEPGVREGGIVDNGNNHISDGILSEGRFSDDEDDDSMGKRSEEIAFRPIPEAPVMQNVNITEHLDQLPRDLRDLTVELQNETNQEVMCDLTDRLMQLVIQEDDFDQEISSSLAVCLCHILSSQFNNNLFPQEVDDETIEDSIGTPVFVIFRFLSQMSEEDPRRQPLLQLLGEMYLRQPRIGYHLLYFLKVSKVSDDKMATYKDFCKSMDSRDLKTCLLEDLRLCQEDDVRLFTYLIPDMYTHFPTLAVGNAELLHMIVGSIDGTQLQDLICQILQGHLVMFKNRETFLSILNESLEWESIEQYFLWQLIMAHNIPTEHILPVLPKLEYSTNAEALTCLMVMLKQESPTPELLRPVLCRECKKSDYFVVSVLKYWAQEHEERLAELINSQLTRVNGATHQKKRQKPGTKKDQPSVDQVLAHLDHMRQVCRNISFLNHESVQHALQQVQATATDSLKSKYSDLLALAEDIEDVKTIRVLRGRKMANASPKSQKNRRTVTEDSESNSDSSEDEALKQPPKKRKKTTPNLDEDSVDGLFGMHTINDNAVEGESHLVCVNATTSRNAVDVYIRSNQIRSSDARETRKLLTSHTTVPPLYAWLISTFLCQNAQRTDL</sequence>
<protein>
    <recommendedName>
        <fullName evidence="11">SOSS complex subunit A homolog</fullName>
    </recommendedName>
</protein>
<feature type="region of interest" description="Disordered" evidence="6">
    <location>
        <begin position="835"/>
        <end position="855"/>
    </location>
</feature>